<dbReference type="InterPro" id="IPR017501">
    <property type="entry name" value="Phage_infect_YhgE_C"/>
</dbReference>
<gene>
    <name evidence="7" type="ORF">C4K88_16035</name>
</gene>
<dbReference type="PANTHER" id="PTHR43077">
    <property type="entry name" value="TRANSPORT PERMEASE YVFS-RELATED"/>
    <property type="match status" value="1"/>
</dbReference>
<keyword evidence="4 5" id="KW-0472">Membrane</keyword>
<dbReference type="NCBIfam" id="TIGR03057">
    <property type="entry name" value="xxxLxxG_by_4"/>
    <property type="match status" value="1"/>
</dbReference>
<dbReference type="NCBIfam" id="TIGR03062">
    <property type="entry name" value="pip_yhgE_Cterm"/>
    <property type="match status" value="1"/>
</dbReference>
<sequence>MFSLLRTELSRFRINLKARAALLVIAIIPALYGGLYLAANWDPTGNLNHLTAAVVNEDEPATAAAPDGTESTVSAGADLTDTLTSSDDAGFTWVEVSREDADKGLDDGTYAASLDIPAEFSSALASVGGDDPAQAMLDITTNDADSYIVGQVGNTVAATLQRQVRSGATEDYLDSIYLGFSSLHGKLAEAGEGAGTIADGARSADEGSASLVVGLGSLVDGSTQLSSGSAQVAAGATDVAAGAGDLAAGLGQLDTATADLVPQSQQLADGAAAAAMGGAALQDGAAQLATGTQSIADGADRLSASAATLADGTRQVADGLGQVGDGADALSAGATDLSAGAGQAAGGSRAVADGLAQLTADYAALSDAERIAALQQLSTGADAAATGSEQISGGAGTLAASADDLAAGARAASTGAGAAADGAGLLAAGASELATGAGGAATGAASVSQGASDLNGGLSQLSDGTAALAANTPALRDGIVSASGGAGQLAAGATTLSTGAAEVSGGAASLSDGSSEAYDGAASLEGGLNQLASGSQDLAHQLDQGAEEVPDYTDGQRADLSDVASSPVAIERTRDNAVDAYGEGMAPYFIPLALWVGGMVTYIVLRAVSPRALASTASSWRVSAVGYLQGALLAVLQALVLLGILVAGVGLTTPHPLGLLAFTILVSLVFTAIHQALVALLGGVGRLVALVLLMLQLTTAGGTYPVATEPGFFRFLSPLLPMTHAVDGLRHLIAGGDLGVVWFATAQLLVFFVLAAALSVYASHRGRSWSMEKLHPSLAI</sequence>
<dbReference type="RefSeq" id="WP_104122668.1">
    <property type="nucleotide sequence ID" value="NZ_PRKW01000007.1"/>
</dbReference>
<dbReference type="InterPro" id="IPR051328">
    <property type="entry name" value="T7SS_ABC-Transporter"/>
</dbReference>
<evidence type="ECO:0000259" key="6">
    <source>
        <dbReference type="Pfam" id="PF12698"/>
    </source>
</evidence>
<comment type="subcellular location">
    <subcellularLocation>
        <location evidence="1">Membrane</location>
        <topology evidence="1">Multi-pass membrane protein</topology>
    </subcellularLocation>
</comment>
<dbReference type="InterPro" id="IPR017500">
    <property type="entry name" value="Phage_infect_YhgE_N"/>
</dbReference>
<keyword evidence="8" id="KW-1185">Reference proteome</keyword>
<evidence type="ECO:0000256" key="5">
    <source>
        <dbReference type="SAM" id="Phobius"/>
    </source>
</evidence>
<dbReference type="GO" id="GO:0016020">
    <property type="term" value="C:membrane"/>
    <property type="evidence" value="ECO:0007669"/>
    <property type="project" value="UniProtKB-SubCell"/>
</dbReference>
<evidence type="ECO:0000313" key="7">
    <source>
        <dbReference type="EMBL" id="PPB47974.1"/>
    </source>
</evidence>
<feature type="transmembrane region" description="Helical" evidence="5">
    <location>
        <begin position="585"/>
        <end position="605"/>
    </location>
</feature>
<keyword evidence="3 5" id="KW-1133">Transmembrane helix</keyword>
<evidence type="ECO:0000256" key="2">
    <source>
        <dbReference type="ARBA" id="ARBA00022692"/>
    </source>
</evidence>
<dbReference type="OrthoDB" id="9811483at2"/>
<evidence type="ECO:0000256" key="3">
    <source>
        <dbReference type="ARBA" id="ARBA00022989"/>
    </source>
</evidence>
<evidence type="ECO:0000256" key="4">
    <source>
        <dbReference type="ARBA" id="ARBA00023136"/>
    </source>
</evidence>
<dbReference type="Pfam" id="PF12698">
    <property type="entry name" value="ABC2_membrane_3"/>
    <property type="match status" value="1"/>
</dbReference>
<dbReference type="Proteomes" id="UP000239297">
    <property type="component" value="Unassembled WGS sequence"/>
</dbReference>
<evidence type="ECO:0000256" key="1">
    <source>
        <dbReference type="ARBA" id="ARBA00004141"/>
    </source>
</evidence>
<keyword evidence="2 5" id="KW-0812">Transmembrane</keyword>
<organism evidence="7 8">
    <name type="scientific">Arthrobacter pityocampae</name>
    <dbReference type="NCBI Taxonomy" id="547334"/>
    <lineage>
        <taxon>Bacteria</taxon>
        <taxon>Bacillati</taxon>
        <taxon>Actinomycetota</taxon>
        <taxon>Actinomycetes</taxon>
        <taxon>Micrococcales</taxon>
        <taxon>Micrococcaceae</taxon>
        <taxon>Arthrobacter</taxon>
    </lineage>
</organism>
<dbReference type="InterPro" id="IPR013525">
    <property type="entry name" value="ABC2_TM"/>
</dbReference>
<reference evidence="7 8" key="1">
    <citation type="journal article" date="2014" name="Int. J. Syst. Evol. Microbiol.">
        <title>Arthrobacter pityocampae sp. nov., isolated from Thaumetopoea pityocampa (Lep., Thaumetopoeidae).</title>
        <authorList>
            <person name="Ince I.A."/>
            <person name="Demirbag Z."/>
            <person name="Kati H."/>
        </authorList>
    </citation>
    <scope>NUCLEOTIDE SEQUENCE [LARGE SCALE GENOMIC DNA]</scope>
    <source>
        <strain evidence="7 8">Tp2</strain>
    </source>
</reference>
<dbReference type="NCBIfam" id="TIGR03061">
    <property type="entry name" value="pip_yhgE_Nterm"/>
    <property type="match status" value="1"/>
</dbReference>
<dbReference type="AlphaFoldDB" id="A0A2S5ITT4"/>
<dbReference type="PANTHER" id="PTHR43077:SF5">
    <property type="entry name" value="PHAGE INFECTION PROTEIN"/>
    <property type="match status" value="1"/>
</dbReference>
<dbReference type="EMBL" id="PRKW01000007">
    <property type="protein sequence ID" value="PPB47974.1"/>
    <property type="molecule type" value="Genomic_DNA"/>
</dbReference>
<feature type="transmembrane region" description="Helical" evidence="5">
    <location>
        <begin position="626"/>
        <end position="651"/>
    </location>
</feature>
<dbReference type="InterPro" id="IPR023908">
    <property type="entry name" value="xxxLxxG_rpt"/>
</dbReference>
<name>A0A2S5ITT4_9MICC</name>
<accession>A0A2S5ITT4</accession>
<feature type="domain" description="ABC-2 type transporter transmembrane" evidence="6">
    <location>
        <begin position="541"/>
        <end position="761"/>
    </location>
</feature>
<comment type="caution">
    <text evidence="7">The sequence shown here is derived from an EMBL/GenBank/DDBJ whole genome shotgun (WGS) entry which is preliminary data.</text>
</comment>
<protein>
    <recommendedName>
        <fullName evidence="6">ABC-2 type transporter transmembrane domain-containing protein</fullName>
    </recommendedName>
</protein>
<feature type="transmembrane region" description="Helical" evidence="5">
    <location>
        <begin position="740"/>
        <end position="763"/>
    </location>
</feature>
<dbReference type="GO" id="GO:0140359">
    <property type="term" value="F:ABC-type transporter activity"/>
    <property type="evidence" value="ECO:0007669"/>
    <property type="project" value="InterPro"/>
</dbReference>
<evidence type="ECO:0000313" key="8">
    <source>
        <dbReference type="Proteomes" id="UP000239297"/>
    </source>
</evidence>
<feature type="transmembrane region" description="Helical" evidence="5">
    <location>
        <begin position="657"/>
        <end position="680"/>
    </location>
</feature>
<proteinExistence type="predicted"/>
<feature type="transmembrane region" description="Helical" evidence="5">
    <location>
        <begin position="20"/>
        <end position="39"/>
    </location>
</feature>
<feature type="transmembrane region" description="Helical" evidence="5">
    <location>
        <begin position="687"/>
        <end position="707"/>
    </location>
</feature>